<reference evidence="3" key="1">
    <citation type="journal article" date="2022" name="Int. J. Mol. Sci.">
        <title>Draft Genome of Tanacetum Coccineum: Genomic Comparison of Closely Related Tanacetum-Family Plants.</title>
        <authorList>
            <person name="Yamashiro T."/>
            <person name="Shiraishi A."/>
            <person name="Nakayama K."/>
            <person name="Satake H."/>
        </authorList>
    </citation>
    <scope>NUCLEOTIDE SEQUENCE</scope>
</reference>
<keyword evidence="4" id="KW-1185">Reference proteome</keyword>
<evidence type="ECO:0000313" key="4">
    <source>
        <dbReference type="Proteomes" id="UP001151760"/>
    </source>
</evidence>
<dbReference type="Proteomes" id="UP001151760">
    <property type="component" value="Unassembled WGS sequence"/>
</dbReference>
<gene>
    <name evidence="3" type="ORF">Tco_0626798</name>
</gene>
<dbReference type="EMBL" id="BQNB010008725">
    <property type="protein sequence ID" value="GJS53436.1"/>
    <property type="molecule type" value="Genomic_DNA"/>
</dbReference>
<accession>A0ABQ4WKP1</accession>
<feature type="compositionally biased region" description="Polar residues" evidence="2">
    <location>
        <begin position="141"/>
        <end position="150"/>
    </location>
</feature>
<evidence type="ECO:0000256" key="1">
    <source>
        <dbReference type="SAM" id="Coils"/>
    </source>
</evidence>
<organism evidence="3 4">
    <name type="scientific">Tanacetum coccineum</name>
    <dbReference type="NCBI Taxonomy" id="301880"/>
    <lineage>
        <taxon>Eukaryota</taxon>
        <taxon>Viridiplantae</taxon>
        <taxon>Streptophyta</taxon>
        <taxon>Embryophyta</taxon>
        <taxon>Tracheophyta</taxon>
        <taxon>Spermatophyta</taxon>
        <taxon>Magnoliopsida</taxon>
        <taxon>eudicotyledons</taxon>
        <taxon>Gunneridae</taxon>
        <taxon>Pentapetalae</taxon>
        <taxon>asterids</taxon>
        <taxon>campanulids</taxon>
        <taxon>Asterales</taxon>
        <taxon>Asteraceae</taxon>
        <taxon>Asteroideae</taxon>
        <taxon>Anthemideae</taxon>
        <taxon>Anthemidinae</taxon>
        <taxon>Tanacetum</taxon>
    </lineage>
</organism>
<protein>
    <submittedName>
        <fullName evidence="3">Uncharacterized protein</fullName>
    </submittedName>
</protein>
<sequence length="367" mass="41126">MNSSIMSFEKQTTMMPIWKKLQSINGPSQPRCLTRTGRTIKEKKRKPVSESSEAQPLPKRAKAGKVTKKRNVKSSKQLVDEFVDEGVPAAKPSLEDTEEAILQKVEEKRPKFSLTFKLQARRARRKQLYISVTLYTSTETAVGRSGTQDEGQAGSDPGTLDEGQAGSEAGSDPGTLDEGQAGSNPGTRDEGQARPTTLINVQNPYTLPTLPSTQTTTTHPTTLPLPPQPQQGSSDSILIKRMGELEQHIANLVEENQALESRLDKQGSMIHKLETMDWSKMIREQTVKFIESHEIDQKIEDSVKEVVISSVKHAMRAPLRARFKDLPTPDMKEILLQRMLEENYDKGHADHRVAYETLRDSIRRMKL</sequence>
<keyword evidence="1" id="KW-0175">Coiled coil</keyword>
<feature type="region of interest" description="Disordered" evidence="2">
    <location>
        <begin position="141"/>
        <end position="234"/>
    </location>
</feature>
<feature type="coiled-coil region" evidence="1">
    <location>
        <begin position="242"/>
        <end position="269"/>
    </location>
</feature>
<name>A0ABQ4WKP1_9ASTR</name>
<feature type="compositionally biased region" description="Low complexity" evidence="2">
    <location>
        <begin position="206"/>
        <end position="222"/>
    </location>
</feature>
<feature type="region of interest" description="Disordered" evidence="2">
    <location>
        <begin position="23"/>
        <end position="75"/>
    </location>
</feature>
<comment type="caution">
    <text evidence="3">The sequence shown here is derived from an EMBL/GenBank/DDBJ whole genome shotgun (WGS) entry which is preliminary data.</text>
</comment>
<feature type="compositionally biased region" description="Basic residues" evidence="2">
    <location>
        <begin position="59"/>
        <end position="73"/>
    </location>
</feature>
<evidence type="ECO:0000313" key="3">
    <source>
        <dbReference type="EMBL" id="GJS53436.1"/>
    </source>
</evidence>
<reference evidence="3" key="2">
    <citation type="submission" date="2022-01" db="EMBL/GenBank/DDBJ databases">
        <authorList>
            <person name="Yamashiro T."/>
            <person name="Shiraishi A."/>
            <person name="Satake H."/>
            <person name="Nakayama K."/>
        </authorList>
    </citation>
    <scope>NUCLEOTIDE SEQUENCE</scope>
</reference>
<proteinExistence type="predicted"/>
<feature type="compositionally biased region" description="Polar residues" evidence="2">
    <location>
        <begin position="194"/>
        <end position="205"/>
    </location>
</feature>
<evidence type="ECO:0000256" key="2">
    <source>
        <dbReference type="SAM" id="MobiDB-lite"/>
    </source>
</evidence>